<sequence>MNDFHITVISPSKKHLDAIVDAVHGVSFAASINAVEGSLQVLASRINQTVPDVLIVDSACDGRSDLEPLEQLGHLYPNMAFIVLCEQQSPDFLIQAMRAGVREVLPSPINAEALKAALDRIQHKLGFAPRKQGKILSFISCKGGSGATFLAANLAYALAQGGKKVALIDLNLQFGDALLFLSDQKPATTLTDVARGIHRLDPALLEASMVSVDRNLSVLAAPEDPAHGMEVKPDHIDALLKLARHQYDFVVLDVGRNLDAQTIKALDHADMIFTVLQITLPFIRDGKRLLDVFRTLDYAKNKVQLVVNRFEKGGDIGLKDLEQSLGNKVMYTVPNHYDAAATSVNQGIPIAKLARNSPITKTLQEWSEALAREPEQDGGSWITRVFKRA</sequence>
<dbReference type="EMBL" id="JBHRTP010000032">
    <property type="protein sequence ID" value="MFC3108608.1"/>
    <property type="molecule type" value="Genomic_DNA"/>
</dbReference>
<gene>
    <name evidence="3" type="ORF">ACFOFO_11640</name>
</gene>
<name>A0ABV7F0N1_9BURK</name>
<feature type="modified residue" description="4-aspartylphosphate" evidence="1">
    <location>
        <position position="57"/>
    </location>
</feature>
<dbReference type="InterPro" id="IPR011006">
    <property type="entry name" value="CheY-like_superfamily"/>
</dbReference>
<dbReference type="PANTHER" id="PTHR43384">
    <property type="entry name" value="SEPTUM SITE-DETERMINING PROTEIN MIND HOMOLOG, CHLOROPLASTIC-RELATED"/>
    <property type="match status" value="1"/>
</dbReference>
<keyword evidence="4" id="KW-1185">Reference proteome</keyword>
<dbReference type="SUPFAM" id="SSF52540">
    <property type="entry name" value="P-loop containing nucleoside triphosphate hydrolases"/>
    <property type="match status" value="1"/>
</dbReference>
<dbReference type="Gene3D" id="3.40.50.300">
    <property type="entry name" value="P-loop containing nucleotide triphosphate hydrolases"/>
    <property type="match status" value="1"/>
</dbReference>
<accession>A0ABV7F0N1</accession>
<dbReference type="InterPro" id="IPR050625">
    <property type="entry name" value="ParA/MinD_ATPase"/>
</dbReference>
<dbReference type="InterPro" id="IPR027417">
    <property type="entry name" value="P-loop_NTPase"/>
</dbReference>
<dbReference type="RefSeq" id="WP_390331574.1">
    <property type="nucleotide sequence ID" value="NZ_JBHRTP010000032.1"/>
</dbReference>
<dbReference type="Gene3D" id="3.40.50.2300">
    <property type="match status" value="1"/>
</dbReference>
<comment type="caution">
    <text evidence="3">The sequence shown here is derived from an EMBL/GenBank/DDBJ whole genome shotgun (WGS) entry which is preliminary data.</text>
</comment>
<dbReference type="Proteomes" id="UP001595530">
    <property type="component" value="Unassembled WGS sequence"/>
</dbReference>
<dbReference type="PROSITE" id="PS50110">
    <property type="entry name" value="RESPONSE_REGULATORY"/>
    <property type="match status" value="1"/>
</dbReference>
<keyword evidence="1" id="KW-0597">Phosphoprotein</keyword>
<dbReference type="InterPro" id="IPR025669">
    <property type="entry name" value="AAA_dom"/>
</dbReference>
<dbReference type="SUPFAM" id="SSF52172">
    <property type="entry name" value="CheY-like"/>
    <property type="match status" value="1"/>
</dbReference>
<evidence type="ECO:0000259" key="2">
    <source>
        <dbReference type="PROSITE" id="PS50110"/>
    </source>
</evidence>
<feature type="domain" description="Response regulatory" evidence="2">
    <location>
        <begin position="5"/>
        <end position="122"/>
    </location>
</feature>
<dbReference type="PANTHER" id="PTHR43384:SF13">
    <property type="entry name" value="SLR0110 PROTEIN"/>
    <property type="match status" value="1"/>
</dbReference>
<evidence type="ECO:0000313" key="4">
    <source>
        <dbReference type="Proteomes" id="UP001595530"/>
    </source>
</evidence>
<organism evidence="3 4">
    <name type="scientific">Undibacterium arcticum</name>
    <dbReference type="NCBI Taxonomy" id="1762892"/>
    <lineage>
        <taxon>Bacteria</taxon>
        <taxon>Pseudomonadati</taxon>
        <taxon>Pseudomonadota</taxon>
        <taxon>Betaproteobacteria</taxon>
        <taxon>Burkholderiales</taxon>
        <taxon>Oxalobacteraceae</taxon>
        <taxon>Undibacterium</taxon>
    </lineage>
</organism>
<protein>
    <submittedName>
        <fullName evidence="3">CpaE family protein</fullName>
    </submittedName>
</protein>
<dbReference type="Pfam" id="PF13614">
    <property type="entry name" value="AAA_31"/>
    <property type="match status" value="1"/>
</dbReference>
<evidence type="ECO:0000313" key="3">
    <source>
        <dbReference type="EMBL" id="MFC3108608.1"/>
    </source>
</evidence>
<dbReference type="InterPro" id="IPR001789">
    <property type="entry name" value="Sig_transdc_resp-reg_receiver"/>
</dbReference>
<evidence type="ECO:0000256" key="1">
    <source>
        <dbReference type="PROSITE-ProRule" id="PRU00169"/>
    </source>
</evidence>
<reference evidence="4" key="1">
    <citation type="journal article" date="2019" name="Int. J. Syst. Evol. Microbiol.">
        <title>The Global Catalogue of Microorganisms (GCM) 10K type strain sequencing project: providing services to taxonomists for standard genome sequencing and annotation.</title>
        <authorList>
            <consortium name="The Broad Institute Genomics Platform"/>
            <consortium name="The Broad Institute Genome Sequencing Center for Infectious Disease"/>
            <person name="Wu L."/>
            <person name="Ma J."/>
        </authorList>
    </citation>
    <scope>NUCLEOTIDE SEQUENCE [LARGE SCALE GENOMIC DNA]</scope>
    <source>
        <strain evidence="4">KCTC 42986</strain>
    </source>
</reference>
<proteinExistence type="predicted"/>